<dbReference type="InterPro" id="IPR032675">
    <property type="entry name" value="LRR_dom_sf"/>
</dbReference>
<keyword evidence="2" id="KW-0677">Repeat</keyword>
<organism evidence="4 5">
    <name type="scientific">Leptidea sinapis</name>
    <dbReference type="NCBI Taxonomy" id="189913"/>
    <lineage>
        <taxon>Eukaryota</taxon>
        <taxon>Metazoa</taxon>
        <taxon>Ecdysozoa</taxon>
        <taxon>Arthropoda</taxon>
        <taxon>Hexapoda</taxon>
        <taxon>Insecta</taxon>
        <taxon>Pterygota</taxon>
        <taxon>Neoptera</taxon>
        <taxon>Endopterygota</taxon>
        <taxon>Lepidoptera</taxon>
        <taxon>Glossata</taxon>
        <taxon>Ditrysia</taxon>
        <taxon>Papilionoidea</taxon>
        <taxon>Pieridae</taxon>
        <taxon>Dismorphiinae</taxon>
        <taxon>Leptidea</taxon>
    </lineage>
</organism>
<dbReference type="Gene3D" id="3.80.10.10">
    <property type="entry name" value="Ribonuclease Inhibitor"/>
    <property type="match status" value="3"/>
</dbReference>
<keyword evidence="3" id="KW-0812">Transmembrane</keyword>
<protein>
    <recommendedName>
        <fullName evidence="6">LRRCT domain-containing protein</fullName>
    </recommendedName>
</protein>
<dbReference type="SMART" id="SM00364">
    <property type="entry name" value="LRR_BAC"/>
    <property type="match status" value="5"/>
</dbReference>
<dbReference type="Proteomes" id="UP000324832">
    <property type="component" value="Unassembled WGS sequence"/>
</dbReference>
<dbReference type="PROSITE" id="PS51450">
    <property type="entry name" value="LRR"/>
    <property type="match status" value="3"/>
</dbReference>
<evidence type="ECO:0000256" key="3">
    <source>
        <dbReference type="SAM" id="Phobius"/>
    </source>
</evidence>
<evidence type="ECO:0000256" key="1">
    <source>
        <dbReference type="ARBA" id="ARBA00022614"/>
    </source>
</evidence>
<evidence type="ECO:0000313" key="4">
    <source>
        <dbReference type="EMBL" id="VVC86564.1"/>
    </source>
</evidence>
<keyword evidence="3" id="KW-0472">Membrane</keyword>
<reference evidence="4 5" key="1">
    <citation type="submission" date="2017-07" db="EMBL/GenBank/DDBJ databases">
        <authorList>
            <person name="Talla V."/>
            <person name="Backstrom N."/>
        </authorList>
    </citation>
    <scope>NUCLEOTIDE SEQUENCE [LARGE SCALE GENOMIC DNA]</scope>
</reference>
<dbReference type="PANTHER" id="PTHR45712:SF22">
    <property type="entry name" value="INSULIN-LIKE GROWTH FACTOR-BINDING PROTEIN COMPLEX ACID LABILE SUBUNIT"/>
    <property type="match status" value="1"/>
</dbReference>
<keyword evidence="1" id="KW-0433">Leucine-rich repeat</keyword>
<name>A0A5E4PKS2_9NEOP</name>
<dbReference type="InterPro" id="IPR001611">
    <property type="entry name" value="Leu-rich_rpt"/>
</dbReference>
<evidence type="ECO:0000313" key="5">
    <source>
        <dbReference type="Proteomes" id="UP000324832"/>
    </source>
</evidence>
<dbReference type="SMART" id="SM00369">
    <property type="entry name" value="LRR_TYP"/>
    <property type="match status" value="7"/>
</dbReference>
<dbReference type="InterPro" id="IPR003591">
    <property type="entry name" value="Leu-rich_rpt_typical-subtyp"/>
</dbReference>
<dbReference type="InterPro" id="IPR050333">
    <property type="entry name" value="SLRP"/>
</dbReference>
<evidence type="ECO:0000256" key="2">
    <source>
        <dbReference type="ARBA" id="ARBA00022737"/>
    </source>
</evidence>
<accession>A0A5E4PKS2</accession>
<gene>
    <name evidence="4" type="ORF">LSINAPIS_LOCUS358</name>
</gene>
<dbReference type="Pfam" id="PF13855">
    <property type="entry name" value="LRR_8"/>
    <property type="match status" value="2"/>
</dbReference>
<proteinExistence type="predicted"/>
<dbReference type="AlphaFoldDB" id="A0A5E4PKS2"/>
<dbReference type="EMBL" id="FZQP02000004">
    <property type="protein sequence ID" value="VVC86564.1"/>
    <property type="molecule type" value="Genomic_DNA"/>
</dbReference>
<dbReference type="SUPFAM" id="SSF52058">
    <property type="entry name" value="L domain-like"/>
    <property type="match status" value="1"/>
</dbReference>
<keyword evidence="3" id="KW-1133">Transmembrane helix</keyword>
<evidence type="ECO:0008006" key="6">
    <source>
        <dbReference type="Google" id="ProtNLM"/>
    </source>
</evidence>
<keyword evidence="5" id="KW-1185">Reference proteome</keyword>
<dbReference type="PANTHER" id="PTHR45712">
    <property type="entry name" value="AGAP008170-PA"/>
    <property type="match status" value="1"/>
</dbReference>
<sequence length="533" mass="60906">MLRFTNNALKTYWPDPFSDVPNIKILSFSQNELTEVTPDLFTNINTVQDLDISYNKLVTINAFDFKHLQYLKRLNLQSNLLKRLPVEALSPMKSLEDLDLSKNGIQDVLLRRTKVEVISSLKRLSLSGNRLRSIVKDSFPENNSIEFLDLSNNIIEVVEEEAFQTCVSLKELNLAQNNITFTFALPPTLQIAMLRINTLYHWPRFPSGITYIDLSYNRLSALYDENNAEFDNLEVLNIGGNQLKEFDLEKKLPRLFTLDISYNLLPEVPECISSQIVPNLEELRLDGNPIRGIYFKNIVALRNLYMNDLHKLSLVEDKSFSNVVGRLGEDVVLGRSCFSLYLSNCVSLSQIDEGAFDGTDLCMVDLSKNNLTRLSRTLLDWSSLTEGANLQYNPWHCSCEMQWVLDDLLPLLYRINSIFLSEFRCGSPRAYSGLRLVHWYNWTEQAMCSDVYMNSGNYMIESSTKSPEVSSVTLILAGAIIVSLLIAIALVVYLVKSRRRHRIRQAALNRKRQSTVDVRETNGHEQFAALNKA</sequence>
<feature type="transmembrane region" description="Helical" evidence="3">
    <location>
        <begin position="472"/>
        <end position="495"/>
    </location>
</feature>